<dbReference type="InterPro" id="IPR013783">
    <property type="entry name" value="Ig-like_fold"/>
</dbReference>
<dbReference type="SMART" id="SM00060">
    <property type="entry name" value="FN3"/>
    <property type="match status" value="3"/>
</dbReference>
<dbReference type="GO" id="GO:0030414">
    <property type="term" value="F:peptidase inhibitor activity"/>
    <property type="evidence" value="ECO:0007669"/>
    <property type="project" value="InterPro"/>
</dbReference>
<name>A0A9N9SHF4_PHACE</name>
<proteinExistence type="predicted"/>
<dbReference type="GO" id="GO:0030182">
    <property type="term" value="P:neuron differentiation"/>
    <property type="evidence" value="ECO:0007669"/>
    <property type="project" value="TreeGrafter"/>
</dbReference>
<dbReference type="InterPro" id="IPR042447">
    <property type="entry name" value="Anosmin-1"/>
</dbReference>
<dbReference type="Gene3D" id="2.60.40.10">
    <property type="entry name" value="Immunoglobulins"/>
    <property type="match status" value="3"/>
</dbReference>
<dbReference type="InterPro" id="IPR008197">
    <property type="entry name" value="WAP_dom"/>
</dbReference>
<evidence type="ECO:0000259" key="2">
    <source>
        <dbReference type="PROSITE" id="PS50853"/>
    </source>
</evidence>
<dbReference type="GO" id="GO:0005576">
    <property type="term" value="C:extracellular region"/>
    <property type="evidence" value="ECO:0007669"/>
    <property type="project" value="InterPro"/>
</dbReference>
<feature type="signal peptide" evidence="1">
    <location>
        <begin position="1"/>
        <end position="19"/>
    </location>
</feature>
<dbReference type="PANTHER" id="PTHR14131:SF5">
    <property type="entry name" value="ANOSMIN-1"/>
    <property type="match status" value="1"/>
</dbReference>
<dbReference type="InterPro" id="IPR036116">
    <property type="entry name" value="FN3_sf"/>
</dbReference>
<dbReference type="PANTHER" id="PTHR14131">
    <property type="entry name" value="ANOSMIN"/>
    <property type="match status" value="1"/>
</dbReference>
<keyword evidence="1" id="KW-0732">Signal</keyword>
<keyword evidence="4" id="KW-1185">Reference proteome</keyword>
<dbReference type="PRINTS" id="PR00003">
    <property type="entry name" value="4DISULPHCORE"/>
</dbReference>
<dbReference type="GO" id="GO:0009986">
    <property type="term" value="C:cell surface"/>
    <property type="evidence" value="ECO:0007669"/>
    <property type="project" value="TreeGrafter"/>
</dbReference>
<dbReference type="InterPro" id="IPR036645">
    <property type="entry name" value="Elafin-like_sf"/>
</dbReference>
<dbReference type="Proteomes" id="UP001153737">
    <property type="component" value="Chromosome 17"/>
</dbReference>
<dbReference type="SUPFAM" id="SSF57256">
    <property type="entry name" value="Elafin-like"/>
    <property type="match status" value="1"/>
</dbReference>
<dbReference type="Pfam" id="PF00095">
    <property type="entry name" value="WAP"/>
    <property type="match status" value="1"/>
</dbReference>
<protein>
    <recommendedName>
        <fullName evidence="2">Fibronectin type-III domain-containing protein</fullName>
    </recommendedName>
</protein>
<dbReference type="Gene3D" id="4.10.75.10">
    <property type="entry name" value="Elafin-like"/>
    <property type="match status" value="1"/>
</dbReference>
<accession>A0A9N9SHF4</accession>
<feature type="chain" id="PRO_5040261150" description="Fibronectin type-III domain-containing protein" evidence="1">
    <location>
        <begin position="20"/>
        <end position="455"/>
    </location>
</feature>
<organism evidence="3 4">
    <name type="scientific">Phaedon cochleariae</name>
    <name type="common">Mustard beetle</name>
    <dbReference type="NCBI Taxonomy" id="80249"/>
    <lineage>
        <taxon>Eukaryota</taxon>
        <taxon>Metazoa</taxon>
        <taxon>Ecdysozoa</taxon>
        <taxon>Arthropoda</taxon>
        <taxon>Hexapoda</taxon>
        <taxon>Insecta</taxon>
        <taxon>Pterygota</taxon>
        <taxon>Neoptera</taxon>
        <taxon>Endopterygota</taxon>
        <taxon>Coleoptera</taxon>
        <taxon>Polyphaga</taxon>
        <taxon>Cucujiformia</taxon>
        <taxon>Chrysomeloidea</taxon>
        <taxon>Chrysomelidae</taxon>
        <taxon>Chrysomelinae</taxon>
        <taxon>Chrysomelini</taxon>
        <taxon>Phaedon</taxon>
    </lineage>
</organism>
<reference evidence="3" key="1">
    <citation type="submission" date="2022-01" db="EMBL/GenBank/DDBJ databases">
        <authorList>
            <person name="King R."/>
        </authorList>
    </citation>
    <scope>NUCLEOTIDE SEQUENCE</scope>
</reference>
<dbReference type="InterPro" id="IPR003961">
    <property type="entry name" value="FN3_dom"/>
</dbReference>
<evidence type="ECO:0000313" key="3">
    <source>
        <dbReference type="EMBL" id="CAG9818350.1"/>
    </source>
</evidence>
<dbReference type="SMART" id="SM00217">
    <property type="entry name" value="WAP"/>
    <property type="match status" value="1"/>
</dbReference>
<reference evidence="3" key="2">
    <citation type="submission" date="2022-10" db="EMBL/GenBank/DDBJ databases">
        <authorList>
            <consortium name="ENA_rothamsted_submissions"/>
            <consortium name="culmorum"/>
            <person name="King R."/>
        </authorList>
    </citation>
    <scope>NUCLEOTIDE SEQUENCE</scope>
</reference>
<dbReference type="Pfam" id="PF00041">
    <property type="entry name" value="fn3"/>
    <property type="match status" value="1"/>
</dbReference>
<dbReference type="AlphaFoldDB" id="A0A9N9SHF4"/>
<dbReference type="PROSITE" id="PS50853">
    <property type="entry name" value="FN3"/>
    <property type="match status" value="1"/>
</dbReference>
<dbReference type="EMBL" id="OU896723">
    <property type="protein sequence ID" value="CAG9818350.1"/>
    <property type="molecule type" value="Genomic_DNA"/>
</dbReference>
<feature type="domain" description="Fibronectin type-III" evidence="2">
    <location>
        <begin position="221"/>
        <end position="327"/>
    </location>
</feature>
<dbReference type="OrthoDB" id="9985779at2759"/>
<dbReference type="CDD" id="cd00199">
    <property type="entry name" value="WAP"/>
    <property type="match status" value="1"/>
</dbReference>
<evidence type="ECO:0000256" key="1">
    <source>
        <dbReference type="SAM" id="SignalP"/>
    </source>
</evidence>
<evidence type="ECO:0000313" key="4">
    <source>
        <dbReference type="Proteomes" id="UP001153737"/>
    </source>
</evidence>
<dbReference type="SUPFAM" id="SSF49265">
    <property type="entry name" value="Fibronectin type III"/>
    <property type="match status" value="1"/>
</dbReference>
<gene>
    <name evidence="3" type="ORF">PHAECO_LOCUS5604</name>
</gene>
<dbReference type="CDD" id="cd00063">
    <property type="entry name" value="FN3"/>
    <property type="match status" value="2"/>
</dbReference>
<sequence length="455" mass="52251">MAPLRVLVVLLGFLQESCAAGRYARYGPLVAARCEVRCWTEKKNTCMKACLKEVIKPGSCPYMKSISSTQYPGTCERRCWSDSNCQGVSKCCHQSCGVNCQLPVDLDAVLGLPDIPKAPRVIEKRKKKMVIIDWSTNQPPQDTLYLLEERHHTGKFFSEKNMSDWRFCFKLMKPRKALRHFVKPGRWYQFRVAAVNRNGTRGYSNSSLPFRVFTNPKPPKAPDNVTVEPLVKANGSLSTTIRWTPPVSDLPILKYRVFWSRRIYDSMALDSVLIYQQIVPKTQTYLQLQNLQPNSLYFLQVQALVQFGVGRLKGEKSGLVLNTTSYINEDDNALVLDANNDNLGEVQLLRLAWQKGNLQARVVWKHPGKYSNKYRIKWWSSPGQPRKNRLKAFKQSVTIKGSHFDISDLQFDCQYRISIKYISKKRRRAEEDAFISFTTPTCSVLQKSLRRLKCS</sequence>